<dbReference type="InterPro" id="IPR019572">
    <property type="entry name" value="UBA_E1_SCCH"/>
</dbReference>
<gene>
    <name evidence="11" type="ORF">IAR55_001501</name>
</gene>
<feature type="domain" description="Ubiquitin-activating enzyme E1 C-terminal" evidence="10">
    <location>
        <begin position="883"/>
        <end position="1008"/>
    </location>
</feature>
<evidence type="ECO:0000256" key="3">
    <source>
        <dbReference type="ARBA" id="ARBA00005673"/>
    </source>
</evidence>
<dbReference type="GO" id="GO:0005524">
    <property type="term" value="F:ATP binding"/>
    <property type="evidence" value="ECO:0007669"/>
    <property type="project" value="UniProtKB-KW"/>
</dbReference>
<evidence type="ECO:0000256" key="5">
    <source>
        <dbReference type="ARBA" id="ARBA00022598"/>
    </source>
</evidence>
<dbReference type="InterPro" id="IPR035985">
    <property type="entry name" value="Ubiquitin-activating_enz"/>
</dbReference>
<evidence type="ECO:0000256" key="1">
    <source>
        <dbReference type="ARBA" id="ARBA00000488"/>
    </source>
</evidence>
<dbReference type="PANTHER" id="PTHR10953:SF4">
    <property type="entry name" value="UBIQUITIN-ACTIVATING ENZYME E1 C-TERMINAL DOMAIN-CONTAINING PROTEIN"/>
    <property type="match status" value="1"/>
</dbReference>
<comment type="similarity">
    <text evidence="3">Belongs to the ubiquitin-activating E1 family.</text>
</comment>
<dbReference type="CDD" id="cd01490">
    <property type="entry name" value="Ube1_repeat2"/>
    <property type="match status" value="1"/>
</dbReference>
<dbReference type="GO" id="GO:0006511">
    <property type="term" value="P:ubiquitin-dependent protein catabolic process"/>
    <property type="evidence" value="ECO:0007669"/>
    <property type="project" value="TreeGrafter"/>
</dbReference>
<dbReference type="Gene3D" id="3.50.50.80">
    <property type="entry name" value="Ubiquitin-activating enzyme E1, inactive adenylation domain, subdomain 1"/>
    <property type="match status" value="1"/>
</dbReference>
<dbReference type="InterPro" id="IPR032418">
    <property type="entry name" value="E1_FCCH"/>
</dbReference>
<comment type="catalytic activity">
    <reaction evidence="1">
        <text>ATP + ubiquitin + [E1 ubiquitin-activating enzyme]-L-cysteine = AMP + diphosphate + S-ubiquitinyl-[E1 ubiquitin-activating enzyme]-L-cysteine.</text>
        <dbReference type="EC" id="6.2.1.45"/>
    </reaction>
</comment>
<keyword evidence="6" id="KW-0547">Nucleotide-binding</keyword>
<proteinExistence type="inferred from homology"/>
<dbReference type="InterPro" id="IPR042449">
    <property type="entry name" value="Ub-E1_IAD_1"/>
</dbReference>
<dbReference type="Gene3D" id="1.10.10.2660">
    <property type="entry name" value="Ubiquitin-activating enzyme E1, SCCH domain"/>
    <property type="match status" value="1"/>
</dbReference>
<dbReference type="FunFam" id="3.40.50.720:FF:000015">
    <property type="entry name" value="Ubiquitin-activating enzyme E1 1"/>
    <property type="match status" value="1"/>
</dbReference>
<dbReference type="InterPro" id="IPR018965">
    <property type="entry name" value="Ub-activating_enz_E1_C"/>
</dbReference>
<dbReference type="InterPro" id="IPR018075">
    <property type="entry name" value="UBQ-activ_enz_E1"/>
</dbReference>
<dbReference type="CDD" id="cd01491">
    <property type="entry name" value="Ube1_repeat1"/>
    <property type="match status" value="1"/>
</dbReference>
<dbReference type="GO" id="GO:0005634">
    <property type="term" value="C:nucleus"/>
    <property type="evidence" value="ECO:0007669"/>
    <property type="project" value="TreeGrafter"/>
</dbReference>
<evidence type="ECO:0000256" key="7">
    <source>
        <dbReference type="ARBA" id="ARBA00022786"/>
    </source>
</evidence>
<dbReference type="InterPro" id="IPR032420">
    <property type="entry name" value="E1_4HB"/>
</dbReference>
<keyword evidence="8" id="KW-0067">ATP-binding</keyword>
<dbReference type="GO" id="GO:0005737">
    <property type="term" value="C:cytoplasm"/>
    <property type="evidence" value="ECO:0007669"/>
    <property type="project" value="TreeGrafter"/>
</dbReference>
<dbReference type="InterPro" id="IPR038252">
    <property type="entry name" value="UBA_E1_C_sf"/>
</dbReference>
<keyword evidence="7" id="KW-0833">Ubl conjugation pathway</keyword>
<evidence type="ECO:0000313" key="12">
    <source>
        <dbReference type="Proteomes" id="UP001388673"/>
    </source>
</evidence>
<dbReference type="Pfam" id="PF16190">
    <property type="entry name" value="E1_FCCH"/>
    <property type="match status" value="1"/>
</dbReference>
<dbReference type="NCBIfam" id="TIGR01408">
    <property type="entry name" value="Ube1"/>
    <property type="match status" value="1"/>
</dbReference>
<dbReference type="PRINTS" id="PR01849">
    <property type="entry name" value="UBIQUITINACT"/>
</dbReference>
<dbReference type="GO" id="GO:0004839">
    <property type="term" value="F:ubiquitin activating enzyme activity"/>
    <property type="evidence" value="ECO:0007669"/>
    <property type="project" value="UniProtKB-EC"/>
</dbReference>
<dbReference type="InterPro" id="IPR045886">
    <property type="entry name" value="ThiF/MoeB/HesA"/>
</dbReference>
<sequence length="1012" mass="112090">MAAPMQVDEAVPGDSIDEGLYSRQLYVLGHEAMKKMATSNVLVVGMKGLGVEIAKNVALAGVKTVTIYDPSPVEIADLGTQFFLRQEDVGKPRAQVTAPRLAELNSYVPVKILEGSGEITPEMVAPYQVVVLTNATVAKQVEIDEFARSRGIYFIAADVRGLFGSVFNDFGNDFACVDPTGENPQSGMIVEVDEDEEGMVTCLDETRHGLEDGDFVTFSEVKGMEGLNGCEPRKVTVKGPYTFAIGDTRGLGTYKSGGIFTQVKMPKILHFKSLKESFTQPELFITDFAKWDRPATLHVGFQALSTFYEKAGHLPRPRNASDAASVISIAKEIHAAAGEGDLDEKVLEALSFQAQGDLSPMVAVIGGFVAQEVLKAVSAKFHPMQQNMYFDSLESLPTEVPTEADTQPIGSRYDGQIAVFGKKFQDKIANVKQFLVGSGAIGCEMLKNWSMMGLATGSDGIIHVTDLDTIEKSNLNRQFLFRAKDVGKFKAESAASAVAEMNPDLKGKILAHQDRVGPETEQQYGDDFFAAIDGVTNALDNVAARQYMDRRCVYYQKPLLESGTLGTKANTQVVVPFLTESYSSSQDPPEKSIPSCTVKNFPNAIEHTIQWAREAFDALFVNPPTTVNLYLSQPNFVETTLKSSGQHHDQLKQIEKYLVKDRPRSFEECIQWARMQYEQDYVNEIKQLLFNLPKDQVNSNGMPFWSGPKRAPDPLQFNIDNPLDLEYLIAAANLHAFNYGLKGERDPAFFRKVIESMDIPEFTPKSGVKIQVNENEPVAQDNDDDDIEAIVATLPPPASLAGFRLQPVDFEKDDDSNHHIDFITAASNLRAANYAITQADRHKTKLIAGKIIPAIATTTALAVGLVCLELYKMIDGKNKLEDYKNGFVNLALPFFGFSEPIAAAKQKYGETEWTLWDRFELDGNPTLQQFLDWFKENHQLEVQMVSSGVSMLWSSFVPAKKTADRMTMKMSELVEHVSKKPIPPWTKNLLVEVMVNDENDEDVEVPYVLVKI</sequence>
<dbReference type="PANTHER" id="PTHR10953">
    <property type="entry name" value="UBIQUITIN-ACTIVATING ENZYME E1"/>
    <property type="match status" value="1"/>
</dbReference>
<dbReference type="Gene3D" id="3.10.290.60">
    <property type="entry name" value="Ubiquitin-activating enzyme E1, UFD domain"/>
    <property type="match status" value="1"/>
</dbReference>
<dbReference type="Gene3D" id="3.40.50.12550">
    <property type="entry name" value="Ubiquitin-activating enzyme E1, inactive adenylation domain, subdomain 2"/>
    <property type="match status" value="1"/>
</dbReference>
<dbReference type="KEGG" id="kne:92178760"/>
<dbReference type="AlphaFoldDB" id="A0AAW0Z2G1"/>
<evidence type="ECO:0000259" key="10">
    <source>
        <dbReference type="SMART" id="SM00985"/>
    </source>
</evidence>
<reference evidence="11 12" key="1">
    <citation type="journal article" date="2024" name="bioRxiv">
        <title>Comparative genomics of Cryptococcus and Kwoniella reveals pathogenesis evolution and contrasting karyotype dynamics via intercentromeric recombination or chromosome fusion.</title>
        <authorList>
            <person name="Coelho M.A."/>
            <person name="David-Palma M."/>
            <person name="Shea T."/>
            <person name="Bowers K."/>
            <person name="McGinley-Smith S."/>
            <person name="Mohammad A.W."/>
            <person name="Gnirke A."/>
            <person name="Yurkov A.M."/>
            <person name="Nowrousian M."/>
            <person name="Sun S."/>
            <person name="Cuomo C.A."/>
            <person name="Heitman J."/>
        </authorList>
    </citation>
    <scope>NUCLEOTIDE SEQUENCE [LARGE SCALE GENOMIC DNA]</scope>
    <source>
        <strain evidence="11 12">CBS 13917</strain>
    </source>
</reference>
<dbReference type="InterPro" id="IPR000011">
    <property type="entry name" value="UBQ/SUMO-activ_enz_E1-like"/>
</dbReference>
<name>A0AAW0Z2G1_9TREE</name>
<keyword evidence="12" id="KW-1185">Reference proteome</keyword>
<dbReference type="FunFam" id="3.50.50.80:FF:000001">
    <property type="entry name" value="ubiquitin-like modifier-activating enzyme 1"/>
    <property type="match status" value="1"/>
</dbReference>
<dbReference type="Gene3D" id="3.40.50.720">
    <property type="entry name" value="NAD(P)-binding Rossmann-like Domain"/>
    <property type="match status" value="1"/>
</dbReference>
<evidence type="ECO:0000256" key="2">
    <source>
        <dbReference type="ARBA" id="ARBA00004906"/>
    </source>
</evidence>
<dbReference type="Gene3D" id="2.40.30.180">
    <property type="entry name" value="Ubiquitin-activating enzyme E1, FCCH domain"/>
    <property type="match status" value="1"/>
</dbReference>
<dbReference type="GO" id="GO:0006974">
    <property type="term" value="P:DNA damage response"/>
    <property type="evidence" value="ECO:0007669"/>
    <property type="project" value="TreeGrafter"/>
</dbReference>
<dbReference type="EC" id="6.2.1.45" evidence="4"/>
<dbReference type="FunFam" id="1.10.10.2660:FF:000001">
    <property type="entry name" value="Ubiquitin-activating enzyme E1 1"/>
    <property type="match status" value="1"/>
</dbReference>
<comment type="pathway">
    <text evidence="2">Protein modification; protein ubiquitination.</text>
</comment>
<evidence type="ECO:0000256" key="9">
    <source>
        <dbReference type="ARBA" id="ARBA00073786"/>
    </source>
</evidence>
<dbReference type="Proteomes" id="UP001388673">
    <property type="component" value="Unassembled WGS sequence"/>
</dbReference>
<dbReference type="EMBL" id="JBCAWK010000003">
    <property type="protein sequence ID" value="KAK8864255.1"/>
    <property type="molecule type" value="Genomic_DNA"/>
</dbReference>
<dbReference type="FunFam" id="2.40.30.180:FF:000001">
    <property type="entry name" value="ubiquitin-like modifier-activating enzyme 1"/>
    <property type="match status" value="1"/>
</dbReference>
<dbReference type="FunFam" id="3.40.50.12550:FF:000001">
    <property type="entry name" value="Ubiquitin-activating enzyme E1 1"/>
    <property type="match status" value="1"/>
</dbReference>
<dbReference type="SMART" id="SM00985">
    <property type="entry name" value="UBA_e1_C"/>
    <property type="match status" value="1"/>
</dbReference>
<accession>A0AAW0Z2G1</accession>
<keyword evidence="5" id="KW-0436">Ligase</keyword>
<dbReference type="GeneID" id="92178760"/>
<dbReference type="InterPro" id="IPR042302">
    <property type="entry name" value="E1_FCCH_sf"/>
</dbReference>
<comment type="caution">
    <text evidence="11">The sequence shown here is derived from an EMBL/GenBank/DDBJ whole genome shotgun (WGS) entry which is preliminary data.</text>
</comment>
<dbReference type="Pfam" id="PF16191">
    <property type="entry name" value="E1_4HB"/>
    <property type="match status" value="1"/>
</dbReference>
<evidence type="ECO:0000256" key="6">
    <source>
        <dbReference type="ARBA" id="ARBA00022741"/>
    </source>
</evidence>
<organism evidence="11 12">
    <name type="scientific">Kwoniella newhampshirensis</name>
    <dbReference type="NCBI Taxonomy" id="1651941"/>
    <lineage>
        <taxon>Eukaryota</taxon>
        <taxon>Fungi</taxon>
        <taxon>Dikarya</taxon>
        <taxon>Basidiomycota</taxon>
        <taxon>Agaricomycotina</taxon>
        <taxon>Tremellomycetes</taxon>
        <taxon>Tremellales</taxon>
        <taxon>Cryptococcaceae</taxon>
        <taxon>Kwoniella</taxon>
    </lineage>
</organism>
<dbReference type="Pfam" id="PF00899">
    <property type="entry name" value="ThiF"/>
    <property type="match status" value="1"/>
</dbReference>
<dbReference type="InterPro" id="IPR000594">
    <property type="entry name" value="ThiF_NAD_FAD-bd"/>
</dbReference>
<dbReference type="RefSeq" id="XP_066804551.1">
    <property type="nucleotide sequence ID" value="XM_066944628.1"/>
</dbReference>
<evidence type="ECO:0000313" key="11">
    <source>
        <dbReference type="EMBL" id="KAK8864255.1"/>
    </source>
</evidence>
<evidence type="ECO:0000256" key="4">
    <source>
        <dbReference type="ARBA" id="ARBA00012990"/>
    </source>
</evidence>
<protein>
    <recommendedName>
        <fullName evidence="9">Ubiquitin-activating enzyme E1 1</fullName>
        <ecNumber evidence="4">6.2.1.45</ecNumber>
    </recommendedName>
</protein>
<evidence type="ECO:0000256" key="8">
    <source>
        <dbReference type="ARBA" id="ARBA00022840"/>
    </source>
</evidence>
<dbReference type="Pfam" id="PF09358">
    <property type="entry name" value="E1_UFD"/>
    <property type="match status" value="1"/>
</dbReference>
<dbReference type="SUPFAM" id="SSF69572">
    <property type="entry name" value="Activating enzymes of the ubiquitin-like proteins"/>
    <property type="match status" value="2"/>
</dbReference>
<dbReference type="FunFam" id="3.10.290.60:FF:000002">
    <property type="entry name" value="Ubiquitin-like modifier-activating enzyme 1"/>
    <property type="match status" value="1"/>
</dbReference>
<dbReference type="Pfam" id="PF10585">
    <property type="entry name" value="UBA_E1_SCCH"/>
    <property type="match status" value="1"/>
</dbReference>
<dbReference type="InterPro" id="IPR042063">
    <property type="entry name" value="Ubi_acti_E1_SCCH"/>
</dbReference>